<evidence type="ECO:0000313" key="3">
    <source>
        <dbReference type="EMBL" id="DAB38430.1"/>
    </source>
</evidence>
<evidence type="ECO:0000313" key="4">
    <source>
        <dbReference type="Proteomes" id="UP000228859"/>
    </source>
</evidence>
<dbReference type="InterPro" id="IPR001763">
    <property type="entry name" value="Rhodanese-like_dom"/>
</dbReference>
<accession>A0A2D3WH81</accession>
<evidence type="ECO:0000259" key="2">
    <source>
        <dbReference type="PROSITE" id="PS50206"/>
    </source>
</evidence>
<dbReference type="Pfam" id="PF00581">
    <property type="entry name" value="Rhodanese"/>
    <property type="match status" value="1"/>
</dbReference>
<dbReference type="InterPro" id="IPR036873">
    <property type="entry name" value="Rhodanese-like_dom_sf"/>
</dbReference>
<comment type="caution">
    <text evidence="3">The sequence shown here is derived from an EMBL/GenBank/DDBJ whole genome shotgun (WGS) entry which is preliminary data.</text>
</comment>
<keyword evidence="1" id="KW-0732">Signal</keyword>
<organism evidence="3 4">
    <name type="scientific">Sulfuricurvum kujiense</name>
    <dbReference type="NCBI Taxonomy" id="148813"/>
    <lineage>
        <taxon>Bacteria</taxon>
        <taxon>Pseudomonadati</taxon>
        <taxon>Campylobacterota</taxon>
        <taxon>Epsilonproteobacteria</taxon>
        <taxon>Campylobacterales</taxon>
        <taxon>Sulfurimonadaceae</taxon>
        <taxon>Sulfuricurvum</taxon>
    </lineage>
</organism>
<dbReference type="CDD" id="cd00158">
    <property type="entry name" value="RHOD"/>
    <property type="match status" value="1"/>
</dbReference>
<dbReference type="EMBL" id="DLUI01000084">
    <property type="protein sequence ID" value="DAB38430.1"/>
    <property type="molecule type" value="Genomic_DNA"/>
</dbReference>
<reference evidence="3 4" key="1">
    <citation type="journal article" date="2017" name="Front. Microbiol.">
        <title>Comparative Genomic Analysis of the Class Epsilonproteobacteria and Proposed Reclassification to Epsilonbacteraeota (phyl. nov.).</title>
        <authorList>
            <person name="Waite D.W."/>
            <person name="Vanwonterghem I."/>
            <person name="Rinke C."/>
            <person name="Parks D.H."/>
            <person name="Zhang Y."/>
            <person name="Takai K."/>
            <person name="Sievert S.M."/>
            <person name="Simon J."/>
            <person name="Campbell B.J."/>
            <person name="Hanson T.E."/>
            <person name="Woyke T."/>
            <person name="Klotz M.G."/>
            <person name="Hugenholtz P."/>
        </authorList>
    </citation>
    <scope>NUCLEOTIDE SEQUENCE [LARGE SCALE GENOMIC DNA]</scope>
    <source>
        <strain evidence="3">UBA12443</strain>
    </source>
</reference>
<dbReference type="RefSeq" id="WP_294895354.1">
    <property type="nucleotide sequence ID" value="NZ_DLUI01000084.1"/>
</dbReference>
<evidence type="ECO:0000256" key="1">
    <source>
        <dbReference type="SAM" id="SignalP"/>
    </source>
</evidence>
<dbReference type="Proteomes" id="UP000228859">
    <property type="component" value="Unassembled WGS sequence"/>
</dbReference>
<feature type="domain" description="Rhodanese" evidence="2">
    <location>
        <begin position="29"/>
        <end position="128"/>
    </location>
</feature>
<proteinExistence type="predicted"/>
<name>A0A2D3WH81_9BACT</name>
<gene>
    <name evidence="3" type="ORF">CFH83_06025</name>
</gene>
<protein>
    <submittedName>
        <fullName evidence="3">Sulfurtransferase</fullName>
    </submittedName>
</protein>
<dbReference type="AlphaFoldDB" id="A0A2D3WH81"/>
<dbReference type="Gene3D" id="3.40.250.10">
    <property type="entry name" value="Rhodanese-like domain"/>
    <property type="match status" value="1"/>
</dbReference>
<dbReference type="GO" id="GO:0016740">
    <property type="term" value="F:transferase activity"/>
    <property type="evidence" value="ECO:0007669"/>
    <property type="project" value="UniProtKB-KW"/>
</dbReference>
<sequence length="133" mass="14913">MRILFIAILLLATTLMADYSAQPIDKKLIDSKIKIIDIRTPSEWKTTGLVKGSYPIMFFDEQGNYNVEAFLGKLNKVVKKGEKFALICNSGNRTQIVGNFLGKQQGYNVIDLQGGIQYAIGKKMPLEPYKPKP</sequence>
<dbReference type="PROSITE" id="PS50206">
    <property type="entry name" value="RHODANESE_3"/>
    <property type="match status" value="1"/>
</dbReference>
<feature type="chain" id="PRO_5013803902" evidence="1">
    <location>
        <begin position="18"/>
        <end position="133"/>
    </location>
</feature>
<feature type="signal peptide" evidence="1">
    <location>
        <begin position="1"/>
        <end position="17"/>
    </location>
</feature>
<keyword evidence="3" id="KW-0808">Transferase</keyword>
<dbReference type="SUPFAM" id="SSF52821">
    <property type="entry name" value="Rhodanese/Cell cycle control phosphatase"/>
    <property type="match status" value="1"/>
</dbReference>